<dbReference type="OrthoDB" id="6146970at2759"/>
<dbReference type="Proteomes" id="UP000050761">
    <property type="component" value="Unassembled WGS sequence"/>
</dbReference>
<gene>
    <name evidence="1" type="ORF">HPBE_LOCUS13058</name>
</gene>
<protein>
    <submittedName>
        <fullName evidence="3">Reverse transcriptase domain-containing protein</fullName>
    </submittedName>
</protein>
<reference evidence="1 2" key="1">
    <citation type="submission" date="2018-11" db="EMBL/GenBank/DDBJ databases">
        <authorList>
            <consortium name="Pathogen Informatics"/>
        </authorList>
    </citation>
    <scope>NUCLEOTIDE SEQUENCE [LARGE SCALE GENOMIC DNA]</scope>
</reference>
<reference evidence="3" key="2">
    <citation type="submission" date="2019-09" db="UniProtKB">
        <authorList>
            <consortium name="WormBaseParasite"/>
        </authorList>
    </citation>
    <scope>IDENTIFICATION</scope>
</reference>
<name>A0A183FX25_HELPZ</name>
<proteinExistence type="predicted"/>
<accession>A0A183FX25</accession>
<dbReference type="PANTHER" id="PTHR19446">
    <property type="entry name" value="REVERSE TRANSCRIPTASES"/>
    <property type="match status" value="1"/>
</dbReference>
<dbReference type="WBParaSite" id="HPBE_0001305701-mRNA-1">
    <property type="protein sequence ID" value="HPBE_0001305701-mRNA-1"/>
    <property type="gene ID" value="HPBE_0001305701"/>
</dbReference>
<evidence type="ECO:0000313" key="1">
    <source>
        <dbReference type="EMBL" id="VDO94726.1"/>
    </source>
</evidence>
<evidence type="ECO:0000313" key="2">
    <source>
        <dbReference type="Proteomes" id="UP000050761"/>
    </source>
</evidence>
<dbReference type="AlphaFoldDB" id="A0A183FX25"/>
<organism evidence="2 3">
    <name type="scientific">Heligmosomoides polygyrus</name>
    <name type="common">Parasitic roundworm</name>
    <dbReference type="NCBI Taxonomy" id="6339"/>
    <lineage>
        <taxon>Eukaryota</taxon>
        <taxon>Metazoa</taxon>
        <taxon>Ecdysozoa</taxon>
        <taxon>Nematoda</taxon>
        <taxon>Chromadorea</taxon>
        <taxon>Rhabditida</taxon>
        <taxon>Rhabditina</taxon>
        <taxon>Rhabditomorpha</taxon>
        <taxon>Strongyloidea</taxon>
        <taxon>Heligmosomidae</taxon>
        <taxon>Heligmosomoides</taxon>
    </lineage>
</organism>
<sequence length="239" mass="27544">MTALRRHVFLGDKTANNCQKYHEAKKAAKKAVALTKATHYNYRKARVARCINDENGHLLTERKKALKRWCDYFEGISTELLSMFRPQITVKETDAALRMMRPGKATGPDDLPADLWKSKFWYSVEWLVKFFNQVVAEKKVPDVRQESTTIPVWKKKDSPTDCSNYRPIRLLSHSMKIFERIHDSRIREIVKLSSNQCGFVAGNLAVYRLRIEGRINIICIAIQQLSMKGVVDLVTSVLD</sequence>
<accession>A0A3P7Z0A8</accession>
<keyword evidence="2" id="KW-1185">Reference proteome</keyword>
<dbReference type="EMBL" id="UZAH01027759">
    <property type="protein sequence ID" value="VDO94726.1"/>
    <property type="molecule type" value="Genomic_DNA"/>
</dbReference>
<evidence type="ECO:0000313" key="3">
    <source>
        <dbReference type="WBParaSite" id="HPBE_0001305701-mRNA-1"/>
    </source>
</evidence>